<dbReference type="PROSITE" id="PS51257">
    <property type="entry name" value="PROKAR_LIPOPROTEIN"/>
    <property type="match status" value="1"/>
</dbReference>
<evidence type="ECO:0008006" key="4">
    <source>
        <dbReference type="Google" id="ProtNLM"/>
    </source>
</evidence>
<proteinExistence type="predicted"/>
<dbReference type="Proteomes" id="UP001307705">
    <property type="component" value="Unassembled WGS sequence"/>
</dbReference>
<protein>
    <recommendedName>
        <fullName evidence="4">Lipocalin-like domain-containing protein</fullName>
    </recommendedName>
</protein>
<reference evidence="2 3" key="1">
    <citation type="submission" date="2023-08" db="EMBL/GenBank/DDBJ databases">
        <title>Draft genome sequence of Algoriphagus taiwanensis.</title>
        <authorList>
            <person name="Takatani N."/>
            <person name="Hosokawa M."/>
            <person name="Sawabe T."/>
        </authorList>
    </citation>
    <scope>NUCLEOTIDE SEQUENCE [LARGE SCALE GENOMIC DNA]</scope>
    <source>
        <strain evidence="2 3">JCM 19755</strain>
    </source>
</reference>
<comment type="caution">
    <text evidence="2">The sequence shown here is derived from an EMBL/GenBank/DDBJ whole genome shotgun (WGS) entry which is preliminary data.</text>
</comment>
<accession>A0ABQ6Q1T9</accession>
<sequence length="145" mass="16304">MIGKNSHMKSLLAFLLLACFSCSCSSEENPSRTDENLVQNLSTGQWAISSFVENGLERGGDFAGVDFSFFPNGQIEAYRGTQLLGQGSWSSGNAVRRIEVRISFPSGSPFVDLNADWYQVFIRLNRIQLRNTRIDSDDFLILQRR</sequence>
<evidence type="ECO:0000256" key="1">
    <source>
        <dbReference type="SAM" id="SignalP"/>
    </source>
</evidence>
<gene>
    <name evidence="2" type="ORF">Ataiwa_23730</name>
</gene>
<keyword evidence="3" id="KW-1185">Reference proteome</keyword>
<feature type="chain" id="PRO_5046303126" description="Lipocalin-like domain-containing protein" evidence="1">
    <location>
        <begin position="27"/>
        <end position="145"/>
    </location>
</feature>
<organism evidence="2 3">
    <name type="scientific">Algoriphagus taiwanensis</name>
    <dbReference type="NCBI Taxonomy" id="1445656"/>
    <lineage>
        <taxon>Bacteria</taxon>
        <taxon>Pseudomonadati</taxon>
        <taxon>Bacteroidota</taxon>
        <taxon>Cytophagia</taxon>
        <taxon>Cytophagales</taxon>
        <taxon>Cyclobacteriaceae</taxon>
        <taxon>Algoriphagus</taxon>
    </lineage>
</organism>
<dbReference type="EMBL" id="BTPE01000007">
    <property type="protein sequence ID" value="GMQ34101.1"/>
    <property type="molecule type" value="Genomic_DNA"/>
</dbReference>
<name>A0ABQ6Q1T9_9BACT</name>
<feature type="signal peptide" evidence="1">
    <location>
        <begin position="1"/>
        <end position="26"/>
    </location>
</feature>
<evidence type="ECO:0000313" key="2">
    <source>
        <dbReference type="EMBL" id="GMQ34101.1"/>
    </source>
</evidence>
<evidence type="ECO:0000313" key="3">
    <source>
        <dbReference type="Proteomes" id="UP001307705"/>
    </source>
</evidence>
<keyword evidence="1" id="KW-0732">Signal</keyword>